<keyword evidence="3" id="KW-1185">Reference proteome</keyword>
<feature type="compositionally biased region" description="Basic and acidic residues" evidence="1">
    <location>
        <begin position="60"/>
        <end position="69"/>
    </location>
</feature>
<accession>A0A0D2J2D2</accession>
<name>A0A0D2J2D2_9EURO</name>
<evidence type="ECO:0008006" key="4">
    <source>
        <dbReference type="Google" id="ProtNLM"/>
    </source>
</evidence>
<feature type="compositionally biased region" description="Basic and acidic residues" evidence="1">
    <location>
        <begin position="86"/>
        <end position="99"/>
    </location>
</feature>
<feature type="region of interest" description="Disordered" evidence="1">
    <location>
        <begin position="56"/>
        <end position="99"/>
    </location>
</feature>
<evidence type="ECO:0000256" key="1">
    <source>
        <dbReference type="SAM" id="MobiDB-lite"/>
    </source>
</evidence>
<dbReference type="Gene3D" id="3.30.40.10">
    <property type="entry name" value="Zinc/RING finger domain, C3HC4 (zinc finger)"/>
    <property type="match status" value="1"/>
</dbReference>
<evidence type="ECO:0000313" key="3">
    <source>
        <dbReference type="Proteomes" id="UP000053411"/>
    </source>
</evidence>
<proteinExistence type="predicted"/>
<dbReference type="OrthoDB" id="9977870at2759"/>
<dbReference type="STRING" id="1442371.A0A0D2J2D2"/>
<gene>
    <name evidence="2" type="ORF">Z520_00263</name>
</gene>
<organism evidence="2 3">
    <name type="scientific">Fonsecaea multimorphosa CBS 102226</name>
    <dbReference type="NCBI Taxonomy" id="1442371"/>
    <lineage>
        <taxon>Eukaryota</taxon>
        <taxon>Fungi</taxon>
        <taxon>Dikarya</taxon>
        <taxon>Ascomycota</taxon>
        <taxon>Pezizomycotina</taxon>
        <taxon>Eurotiomycetes</taxon>
        <taxon>Chaetothyriomycetidae</taxon>
        <taxon>Chaetothyriales</taxon>
        <taxon>Herpotrichiellaceae</taxon>
        <taxon>Fonsecaea</taxon>
    </lineage>
</organism>
<dbReference type="EMBL" id="KN848062">
    <property type="protein sequence ID" value="KIY03572.1"/>
    <property type="molecule type" value="Genomic_DNA"/>
</dbReference>
<reference evidence="2 3" key="1">
    <citation type="submission" date="2015-01" db="EMBL/GenBank/DDBJ databases">
        <title>The Genome Sequence of Fonsecaea multimorphosa CBS 102226.</title>
        <authorList>
            <consortium name="The Broad Institute Genomics Platform"/>
            <person name="Cuomo C."/>
            <person name="de Hoog S."/>
            <person name="Gorbushina A."/>
            <person name="Stielow B."/>
            <person name="Teixiera M."/>
            <person name="Abouelleil A."/>
            <person name="Chapman S.B."/>
            <person name="Priest M."/>
            <person name="Young S.K."/>
            <person name="Wortman J."/>
            <person name="Nusbaum C."/>
            <person name="Birren B."/>
        </authorList>
    </citation>
    <scope>NUCLEOTIDE SEQUENCE [LARGE SCALE GENOMIC DNA]</scope>
    <source>
        <strain evidence="2 3">CBS 102226</strain>
    </source>
</reference>
<dbReference type="Proteomes" id="UP000053411">
    <property type="component" value="Unassembled WGS sequence"/>
</dbReference>
<sequence>MEVAEIDTVNAVLAIRLELQDLVTALPEVPSHEEIAQTRDRISTLLFQLEELATFDAEQSNERTPRGGDENQLLDQPSGNSNLRVVGRDGYYEDPRIKPDGRTSLEAYMHDLDADEVHPPEECYICMQQTPYSQLIAHEECEHVWCRPCLSESFESALKNESHYPVRCCRSLPSISHESPVIVRLLGEETIAKLKLKIKEYETADRTYCYEPTCSTFIDPDTYINGRATCRSCAIVERNSAISAMLAGRLANVRNGVKIDSLSELESSPYVRVEPPKCNELQHELQKNAGGRHTKNAVTITGLDVE</sequence>
<protein>
    <recommendedName>
        <fullName evidence="4">RING-type domain-containing protein</fullName>
    </recommendedName>
</protein>
<evidence type="ECO:0000313" key="2">
    <source>
        <dbReference type="EMBL" id="KIY03572.1"/>
    </source>
</evidence>
<dbReference type="InterPro" id="IPR013083">
    <property type="entry name" value="Znf_RING/FYVE/PHD"/>
</dbReference>
<dbReference type="VEuPathDB" id="FungiDB:Z520_00263"/>
<dbReference type="RefSeq" id="XP_016637694.1">
    <property type="nucleotide sequence ID" value="XM_016770784.1"/>
</dbReference>
<dbReference type="GeneID" id="27706009"/>
<dbReference type="SUPFAM" id="SSF57850">
    <property type="entry name" value="RING/U-box"/>
    <property type="match status" value="1"/>
</dbReference>
<dbReference type="AlphaFoldDB" id="A0A0D2J2D2"/>
<feature type="compositionally biased region" description="Polar residues" evidence="1">
    <location>
        <begin position="73"/>
        <end position="83"/>
    </location>
</feature>